<dbReference type="GO" id="GO:0009279">
    <property type="term" value="C:cell outer membrane"/>
    <property type="evidence" value="ECO:0007669"/>
    <property type="project" value="UniProtKB-SubCell"/>
</dbReference>
<keyword evidence="8" id="KW-1185">Reference proteome</keyword>
<dbReference type="GO" id="GO:0015562">
    <property type="term" value="F:efflux transmembrane transporter activity"/>
    <property type="evidence" value="ECO:0007669"/>
    <property type="project" value="InterPro"/>
</dbReference>
<evidence type="ECO:0000256" key="5">
    <source>
        <dbReference type="ARBA" id="ARBA00023237"/>
    </source>
</evidence>
<keyword evidence="3" id="KW-0812">Transmembrane</keyword>
<dbReference type="GO" id="GO:1990281">
    <property type="term" value="C:efflux pump complex"/>
    <property type="evidence" value="ECO:0007669"/>
    <property type="project" value="TreeGrafter"/>
</dbReference>
<keyword evidence="6" id="KW-0175">Coiled coil</keyword>
<dbReference type="STRING" id="1121290.CLAOCE_05690"/>
<dbReference type="Proteomes" id="UP000175744">
    <property type="component" value="Unassembled WGS sequence"/>
</dbReference>
<dbReference type="AlphaFoldDB" id="A0A1E8F0K6"/>
<evidence type="ECO:0000256" key="1">
    <source>
        <dbReference type="ARBA" id="ARBA00004442"/>
    </source>
</evidence>
<name>A0A1E8F0K6_9CLOT</name>
<organism evidence="7 8">
    <name type="scientific">Clostridium acetireducens DSM 10703</name>
    <dbReference type="NCBI Taxonomy" id="1121290"/>
    <lineage>
        <taxon>Bacteria</taxon>
        <taxon>Bacillati</taxon>
        <taxon>Bacillota</taxon>
        <taxon>Clostridia</taxon>
        <taxon>Eubacteriales</taxon>
        <taxon>Clostridiaceae</taxon>
        <taxon>Clostridium</taxon>
    </lineage>
</organism>
<keyword evidence="4" id="KW-0472">Membrane</keyword>
<evidence type="ECO:0000256" key="6">
    <source>
        <dbReference type="SAM" id="Coils"/>
    </source>
</evidence>
<proteinExistence type="predicted"/>
<gene>
    <name evidence="7" type="ORF">CLOACE_05690</name>
</gene>
<evidence type="ECO:0000313" key="7">
    <source>
        <dbReference type="EMBL" id="OFI06983.1"/>
    </source>
</evidence>
<keyword evidence="5" id="KW-0998">Cell outer membrane</keyword>
<evidence type="ECO:0000313" key="8">
    <source>
        <dbReference type="Proteomes" id="UP000175744"/>
    </source>
</evidence>
<dbReference type="EMBL" id="LZFO01000006">
    <property type="protein sequence ID" value="OFI06983.1"/>
    <property type="molecule type" value="Genomic_DNA"/>
</dbReference>
<dbReference type="PATRIC" id="fig|1121290.3.peg.578"/>
<evidence type="ECO:0000256" key="2">
    <source>
        <dbReference type="ARBA" id="ARBA00022452"/>
    </source>
</evidence>
<comment type="caution">
    <text evidence="7">The sequence shown here is derived from an EMBL/GenBank/DDBJ whole genome shotgun (WGS) entry which is preliminary data.</text>
</comment>
<accession>A0A1E8F0K6</accession>
<feature type="coiled-coil region" evidence="6">
    <location>
        <begin position="271"/>
        <end position="298"/>
    </location>
</feature>
<comment type="subcellular location">
    <subcellularLocation>
        <location evidence="1">Cell outer membrane</location>
    </subcellularLocation>
</comment>
<evidence type="ECO:0000256" key="3">
    <source>
        <dbReference type="ARBA" id="ARBA00022692"/>
    </source>
</evidence>
<evidence type="ECO:0000256" key="4">
    <source>
        <dbReference type="ARBA" id="ARBA00023136"/>
    </source>
</evidence>
<feature type="coiled-coil region" evidence="6">
    <location>
        <begin position="400"/>
        <end position="427"/>
    </location>
</feature>
<dbReference type="PANTHER" id="PTHR30026">
    <property type="entry name" value="OUTER MEMBRANE PROTEIN TOLC"/>
    <property type="match status" value="1"/>
</dbReference>
<keyword evidence="2" id="KW-1134">Transmembrane beta strand</keyword>
<reference evidence="7 8" key="1">
    <citation type="submission" date="2016-06" db="EMBL/GenBank/DDBJ databases">
        <title>Genome sequence of Clostridium acetireducens DSM 10703.</title>
        <authorList>
            <person name="Poehlein A."/>
            <person name="Fluechter S."/>
            <person name="Duerre P."/>
            <person name="Daniel R."/>
        </authorList>
    </citation>
    <scope>NUCLEOTIDE SEQUENCE [LARGE SCALE GENOMIC DNA]</scope>
    <source>
        <strain evidence="7 8">DSM 10703</strain>
    </source>
</reference>
<sequence>MKTNIRTTKRILSIVLIFFFISIVPVSQLVHATKDDDVLKLSDKDSITIALKNSKDLKKMNLALSSMNRKLISLKKLSDEMDKALKALDEYQILYSKEKKMLNSSSKDKFQEYLNLQKEIFEISQDNKINQNEKKRRIQEIQYQLSILNFTEDESKLLMTTKETSQLFAYKIMFKKLGIDNPYISDREKFEKFIKPRDFFWYSMEAEIKKTRNKKSQLKNTIELSTIKSFNVLYQLNQMVKIKEDIYNIQNKDFKQTCIKFKNGQVSRLERDCVERELKKCALDLENTKRNKDNMEMNFKKLLGISLYKNIEIINKTDTAKLSLDKEDYLKNAIKNRAEILNDNIDIDVKKRELSIIKKYLASKDIEWIEGENSVCQAEIKLNNSKNLIEKDILSSYIEIENYKNKLEMSHKTLNNAKEKLKDVNKTHEVGMSTLLATLKAKLYVTQCEIESIKSNLDYQESLYKIKFASEIGYINKGGFTNEK</sequence>
<dbReference type="SUPFAM" id="SSF56954">
    <property type="entry name" value="Outer membrane efflux proteins (OEP)"/>
    <property type="match status" value="1"/>
</dbReference>
<dbReference type="GO" id="GO:0015288">
    <property type="term" value="F:porin activity"/>
    <property type="evidence" value="ECO:0007669"/>
    <property type="project" value="TreeGrafter"/>
</dbReference>
<dbReference type="Gene3D" id="1.20.1600.10">
    <property type="entry name" value="Outer membrane efflux proteins (OEP)"/>
    <property type="match status" value="2"/>
</dbReference>
<dbReference type="InterPro" id="IPR051906">
    <property type="entry name" value="TolC-like"/>
</dbReference>
<dbReference type="RefSeq" id="WP_070109533.1">
    <property type="nucleotide sequence ID" value="NZ_LZFO01000006.1"/>
</dbReference>
<dbReference type="PANTHER" id="PTHR30026:SF20">
    <property type="entry name" value="OUTER MEMBRANE PROTEIN TOLC"/>
    <property type="match status" value="1"/>
</dbReference>
<protein>
    <submittedName>
        <fullName evidence="7">Outer membrane efflux protein</fullName>
    </submittedName>
</protein>